<name>A0ACB6V827_9ASCO</name>
<proteinExistence type="predicted"/>
<evidence type="ECO:0000313" key="1">
    <source>
        <dbReference type="EMBL" id="KAF5100662.1"/>
    </source>
</evidence>
<reference evidence="1 2" key="1">
    <citation type="journal article" date="2020" name="Front. Microbiol.">
        <title>Phenotypic and Genetic Characterization of the Cheese Ripening Yeast Geotrichum candidum.</title>
        <authorList>
            <person name="Perkins V."/>
            <person name="Vignola S."/>
            <person name="Lessard M.H."/>
            <person name="Plante P.L."/>
            <person name="Corbeil J."/>
            <person name="Dugat-Bony E."/>
            <person name="Frenette M."/>
            <person name="Labrie S."/>
        </authorList>
    </citation>
    <scope>NUCLEOTIDE SEQUENCE [LARGE SCALE GENOMIC DNA]</scope>
    <source>
        <strain evidence="1 2">LMA-1147</strain>
    </source>
</reference>
<dbReference type="Proteomes" id="UP000744676">
    <property type="component" value="Unassembled WGS sequence"/>
</dbReference>
<evidence type="ECO:0000313" key="2">
    <source>
        <dbReference type="Proteomes" id="UP000744676"/>
    </source>
</evidence>
<organism evidence="1 2">
    <name type="scientific">Geotrichum galactomycetum</name>
    <dbReference type="NCBI Taxonomy" id="27317"/>
    <lineage>
        <taxon>Eukaryota</taxon>
        <taxon>Fungi</taxon>
        <taxon>Dikarya</taxon>
        <taxon>Ascomycota</taxon>
        <taxon>Saccharomycotina</taxon>
        <taxon>Dipodascomycetes</taxon>
        <taxon>Dipodascales</taxon>
        <taxon>Dipodascaceae</taxon>
        <taxon>Geotrichum</taxon>
    </lineage>
</organism>
<comment type="caution">
    <text evidence="1">The sequence shown here is derived from an EMBL/GenBank/DDBJ whole genome shotgun (WGS) entry which is preliminary data.</text>
</comment>
<protein>
    <submittedName>
        <fullName evidence="1">Uncharacterized protein</fullName>
    </submittedName>
</protein>
<gene>
    <name evidence="1" type="ORF">D0Z00_001174</name>
</gene>
<sequence>MLRLLKVTTSRVVRYFRGSDYLRWALFTGSAPLFLYLSEHIQSEGKSRAVNSRAVRVATFVGFFSGFIFSYNRSSKRFQGIVENQREVEKDRYEIKSLLAQGKKPYGETDLPPWIQRIAAKNSTYSSTFNHIFPWFNLVHHEYHGVDLRKYYEVREGEEKWGFNLEWPEKQE</sequence>
<keyword evidence="2" id="KW-1185">Reference proteome</keyword>
<accession>A0ACB6V827</accession>
<dbReference type="EMBL" id="QVQA01000019">
    <property type="protein sequence ID" value="KAF5100662.1"/>
    <property type="molecule type" value="Genomic_DNA"/>
</dbReference>